<dbReference type="EMBL" id="CP111025">
    <property type="protein sequence ID" value="WAR26675.1"/>
    <property type="molecule type" value="Genomic_DNA"/>
</dbReference>
<accession>A0ABY7FWV8</accession>
<evidence type="ECO:0000256" key="2">
    <source>
        <dbReference type="ARBA" id="ARBA00022692"/>
    </source>
</evidence>
<comment type="subcellular location">
    <subcellularLocation>
        <location evidence="1">Membrane</location>
        <topology evidence="1">Multi-pass membrane protein</topology>
    </subcellularLocation>
</comment>
<dbReference type="PANTHER" id="PTHR43184">
    <property type="entry name" value="MAJOR FACILITATOR SUPERFAMILY TRANSPORTER 16, ISOFORM B"/>
    <property type="match status" value="1"/>
</dbReference>
<evidence type="ECO:0000256" key="5">
    <source>
        <dbReference type="SAM" id="Phobius"/>
    </source>
</evidence>
<keyword evidence="4 5" id="KW-0472">Membrane</keyword>
<feature type="transmembrane region" description="Helical" evidence="5">
    <location>
        <begin position="93"/>
        <end position="112"/>
    </location>
</feature>
<evidence type="ECO:0000256" key="1">
    <source>
        <dbReference type="ARBA" id="ARBA00004141"/>
    </source>
</evidence>
<gene>
    <name evidence="6" type="ORF">MAR_012379</name>
</gene>
<proteinExistence type="predicted"/>
<protein>
    <submittedName>
        <fullName evidence="6">SPX3-like protein</fullName>
    </submittedName>
</protein>
<keyword evidence="7" id="KW-1185">Reference proteome</keyword>
<keyword evidence="2 5" id="KW-0812">Transmembrane</keyword>
<name>A0ABY7FWV8_MYAAR</name>
<dbReference type="SUPFAM" id="SSF103473">
    <property type="entry name" value="MFS general substrate transporter"/>
    <property type="match status" value="1"/>
</dbReference>
<organism evidence="6 7">
    <name type="scientific">Mya arenaria</name>
    <name type="common">Soft-shell clam</name>
    <dbReference type="NCBI Taxonomy" id="6604"/>
    <lineage>
        <taxon>Eukaryota</taxon>
        <taxon>Metazoa</taxon>
        <taxon>Spiralia</taxon>
        <taxon>Lophotrochozoa</taxon>
        <taxon>Mollusca</taxon>
        <taxon>Bivalvia</taxon>
        <taxon>Autobranchia</taxon>
        <taxon>Heteroconchia</taxon>
        <taxon>Euheterodonta</taxon>
        <taxon>Imparidentia</taxon>
        <taxon>Neoheterodontei</taxon>
        <taxon>Myida</taxon>
        <taxon>Myoidea</taxon>
        <taxon>Myidae</taxon>
        <taxon>Mya</taxon>
    </lineage>
</organism>
<evidence type="ECO:0000313" key="7">
    <source>
        <dbReference type="Proteomes" id="UP001164746"/>
    </source>
</evidence>
<evidence type="ECO:0000256" key="3">
    <source>
        <dbReference type="ARBA" id="ARBA00022989"/>
    </source>
</evidence>
<dbReference type="InterPro" id="IPR036259">
    <property type="entry name" value="MFS_trans_sf"/>
</dbReference>
<feature type="transmembrane region" description="Helical" evidence="5">
    <location>
        <begin position="6"/>
        <end position="23"/>
    </location>
</feature>
<sequence length="300" mass="33759">MWTCHHVVIFILTFTSYSFFHATRKTFSNVKSTISSEWSSTPGNRTLCNKPEKLWTAHHMFDSSKDVETYLGILDAGLYISGMIGDRYELRKVLSIGMCLSAISVFVFGPVFEWSHFYNKYTYVLVWILNGLLQSMGWPTSWVCAGSMERLCVCGQHYRSSDGLSSAALVNYSFFFWLPYYLHNKFGWDESSADKISIWYDVGGIVGKQGPIQGNKAALATVTGIVDGTGSVGAALGQTVLTILCILPMFVREAPEFFREVRGSCRKYRYSWYCGIHKPQDMSANLSVNEDNDEAELSAD</sequence>
<dbReference type="PANTHER" id="PTHR43184:SF12">
    <property type="entry name" value="SUGAR PHOSPHATE EXCHANGER 3"/>
    <property type="match status" value="1"/>
</dbReference>
<feature type="transmembrane region" description="Helical" evidence="5">
    <location>
        <begin position="164"/>
        <end position="182"/>
    </location>
</feature>
<keyword evidence="3 5" id="KW-1133">Transmembrane helix</keyword>
<dbReference type="Proteomes" id="UP001164746">
    <property type="component" value="Chromosome 14"/>
</dbReference>
<dbReference type="Gene3D" id="1.20.1250.20">
    <property type="entry name" value="MFS general substrate transporter like domains"/>
    <property type="match status" value="2"/>
</dbReference>
<reference evidence="6" key="1">
    <citation type="submission" date="2022-11" db="EMBL/GenBank/DDBJ databases">
        <title>Centuries of genome instability and evolution in soft-shell clam transmissible cancer (bioRxiv).</title>
        <authorList>
            <person name="Hart S.F.M."/>
            <person name="Yonemitsu M.A."/>
            <person name="Giersch R.M."/>
            <person name="Beal B.F."/>
            <person name="Arriagada G."/>
            <person name="Davis B.W."/>
            <person name="Ostrander E.A."/>
            <person name="Goff S.P."/>
            <person name="Metzger M.J."/>
        </authorList>
    </citation>
    <scope>NUCLEOTIDE SEQUENCE</scope>
    <source>
        <strain evidence="6">MELC-2E11</strain>
        <tissue evidence="6">Siphon/mantle</tissue>
    </source>
</reference>
<feature type="transmembrane region" description="Helical" evidence="5">
    <location>
        <begin position="124"/>
        <end position="144"/>
    </location>
</feature>
<feature type="transmembrane region" description="Helical" evidence="5">
    <location>
        <begin position="232"/>
        <end position="251"/>
    </location>
</feature>
<evidence type="ECO:0000313" key="6">
    <source>
        <dbReference type="EMBL" id="WAR26675.1"/>
    </source>
</evidence>
<evidence type="ECO:0000256" key="4">
    <source>
        <dbReference type="ARBA" id="ARBA00023136"/>
    </source>
</evidence>